<sequence length="179" mass="19438">MKQNIFLRSLAISALLALTACAKADHDHDHDHDMSEDSADVAAVAPIVSTLTTYKSATCGCCKLWVEHAADNSFEVDAQNVSDLNAVKDKYQIAAEFQSCHTSVSPNGYVFEGHIPAKLIRQFLQNPPAGARGLAVPAMPLGSPGMEMGDRFTPYKVLQLNKDGSTTVYASIDRFEQQH</sequence>
<dbReference type="Pfam" id="PF04214">
    <property type="entry name" value="DUF411"/>
    <property type="match status" value="1"/>
</dbReference>
<comment type="caution">
    <text evidence="2">The sequence shown here is derived from an EMBL/GenBank/DDBJ whole genome shotgun (WGS) entry which is preliminary data.</text>
</comment>
<dbReference type="EMBL" id="JAEKJR010000002">
    <property type="protein sequence ID" value="MBN8431590.1"/>
    <property type="molecule type" value="Genomic_DNA"/>
</dbReference>
<accession>A0ABS3E8E4</accession>
<gene>
    <name evidence="2" type="ORF">JF535_12070</name>
</gene>
<name>A0ABS3E8E4_9GAMM</name>
<reference evidence="2 3" key="1">
    <citation type="submission" date="2020-12" db="EMBL/GenBank/DDBJ databases">
        <title>Oil enriched cultivation method for isolating marine PHA-producing bacteria.</title>
        <authorList>
            <person name="Zheng W."/>
            <person name="Yu S."/>
            <person name="Huang Y."/>
        </authorList>
    </citation>
    <scope>NUCLEOTIDE SEQUENCE [LARGE SCALE GENOMIC DNA]</scope>
    <source>
        <strain evidence="2 3">SN0-2</strain>
    </source>
</reference>
<feature type="chain" id="PRO_5045284213" evidence="1">
    <location>
        <begin position="23"/>
        <end position="179"/>
    </location>
</feature>
<dbReference type="PROSITE" id="PS51257">
    <property type="entry name" value="PROKAR_LIPOPROTEIN"/>
    <property type="match status" value="1"/>
</dbReference>
<dbReference type="InterPro" id="IPR007332">
    <property type="entry name" value="DUF411"/>
</dbReference>
<feature type="signal peptide" evidence="1">
    <location>
        <begin position="1"/>
        <end position="22"/>
    </location>
</feature>
<evidence type="ECO:0000313" key="2">
    <source>
        <dbReference type="EMBL" id="MBN8431590.1"/>
    </source>
</evidence>
<protein>
    <submittedName>
        <fullName evidence="2">DUF411 domain-containing protein</fullName>
    </submittedName>
</protein>
<keyword evidence="3" id="KW-1185">Reference proteome</keyword>
<proteinExistence type="predicted"/>
<organism evidence="2 3">
    <name type="scientific">Microbulbifer salipaludis</name>
    <dbReference type="NCBI Taxonomy" id="187980"/>
    <lineage>
        <taxon>Bacteria</taxon>
        <taxon>Pseudomonadati</taxon>
        <taxon>Pseudomonadota</taxon>
        <taxon>Gammaproteobacteria</taxon>
        <taxon>Cellvibrionales</taxon>
        <taxon>Microbulbiferaceae</taxon>
        <taxon>Microbulbifer</taxon>
    </lineage>
</organism>
<keyword evidence="1" id="KW-0732">Signal</keyword>
<dbReference type="RefSeq" id="WP_207002415.1">
    <property type="nucleotide sequence ID" value="NZ_JAEKJR010000002.1"/>
</dbReference>
<dbReference type="Proteomes" id="UP000664293">
    <property type="component" value="Unassembled WGS sequence"/>
</dbReference>
<evidence type="ECO:0000313" key="3">
    <source>
        <dbReference type="Proteomes" id="UP000664293"/>
    </source>
</evidence>
<evidence type="ECO:0000256" key="1">
    <source>
        <dbReference type="SAM" id="SignalP"/>
    </source>
</evidence>